<organism evidence="1 2">
    <name type="scientific">Camellia lanceoleosa</name>
    <dbReference type="NCBI Taxonomy" id="1840588"/>
    <lineage>
        <taxon>Eukaryota</taxon>
        <taxon>Viridiplantae</taxon>
        <taxon>Streptophyta</taxon>
        <taxon>Embryophyta</taxon>
        <taxon>Tracheophyta</taxon>
        <taxon>Spermatophyta</taxon>
        <taxon>Magnoliopsida</taxon>
        <taxon>eudicotyledons</taxon>
        <taxon>Gunneridae</taxon>
        <taxon>Pentapetalae</taxon>
        <taxon>asterids</taxon>
        <taxon>Ericales</taxon>
        <taxon>Theaceae</taxon>
        <taxon>Camellia</taxon>
    </lineage>
</organism>
<reference evidence="1 2" key="1">
    <citation type="journal article" date="2022" name="Plant J.">
        <title>Chromosome-level genome of Camellia lanceoleosa provides a valuable resource for understanding genome evolution and self-incompatibility.</title>
        <authorList>
            <person name="Gong W."/>
            <person name="Xiao S."/>
            <person name="Wang L."/>
            <person name="Liao Z."/>
            <person name="Chang Y."/>
            <person name="Mo W."/>
            <person name="Hu G."/>
            <person name="Li W."/>
            <person name="Zhao G."/>
            <person name="Zhu H."/>
            <person name="Hu X."/>
            <person name="Ji K."/>
            <person name="Xiang X."/>
            <person name="Song Q."/>
            <person name="Yuan D."/>
            <person name="Jin S."/>
            <person name="Zhang L."/>
        </authorList>
    </citation>
    <scope>NUCLEOTIDE SEQUENCE [LARGE SCALE GENOMIC DNA]</scope>
    <source>
        <strain evidence="1">SQ_2022a</strain>
    </source>
</reference>
<evidence type="ECO:0000313" key="1">
    <source>
        <dbReference type="EMBL" id="KAI7991053.1"/>
    </source>
</evidence>
<comment type="caution">
    <text evidence="1">The sequence shown here is derived from an EMBL/GenBank/DDBJ whole genome shotgun (WGS) entry which is preliminary data.</text>
</comment>
<keyword evidence="2" id="KW-1185">Reference proteome</keyword>
<name>A0ACC0FR01_9ERIC</name>
<accession>A0ACC0FR01</accession>
<protein>
    <submittedName>
        <fullName evidence="1">Triacylglycerol lipase SDP1</fullName>
    </submittedName>
</protein>
<sequence length="168" mass="18556">MAYQALSDSTLLRGFPHGIALLGRSQQGPLRITSLRMLPPRCVKELQGPQEVTLAGTLQSHLHIHDGSDIKSESVDLNSWTRSGGHLMRTTSADKIIEFAQNLDVDSKLSKGMMGHHNNFVIQMVGKDPYYQVSKVATPDRSSDMEFNQRDVNNRVPVNNSSIMVVAA</sequence>
<evidence type="ECO:0000313" key="2">
    <source>
        <dbReference type="Proteomes" id="UP001060215"/>
    </source>
</evidence>
<dbReference type="EMBL" id="CM045770">
    <property type="protein sequence ID" value="KAI7991053.1"/>
    <property type="molecule type" value="Genomic_DNA"/>
</dbReference>
<dbReference type="Proteomes" id="UP001060215">
    <property type="component" value="Chromosome 13"/>
</dbReference>
<gene>
    <name evidence="1" type="ORF">LOK49_LG12G02684</name>
</gene>
<proteinExistence type="predicted"/>